<dbReference type="InParanoid" id="D8LSP8"/>
<keyword evidence="4" id="KW-1185">Reference proteome</keyword>
<evidence type="ECO:0000313" key="3">
    <source>
        <dbReference type="EMBL" id="CBN75248.1"/>
    </source>
</evidence>
<dbReference type="Proteomes" id="UP000002630">
    <property type="component" value="Linkage Group LG10"/>
</dbReference>
<feature type="region of interest" description="Disordered" evidence="1">
    <location>
        <begin position="47"/>
        <end position="72"/>
    </location>
</feature>
<reference evidence="3 4" key="1">
    <citation type="journal article" date="2010" name="Nature">
        <title>The Ectocarpus genome and the independent evolution of multicellularity in brown algae.</title>
        <authorList>
            <person name="Cock J.M."/>
            <person name="Sterck L."/>
            <person name="Rouze P."/>
            <person name="Scornet D."/>
            <person name="Allen A.E."/>
            <person name="Amoutzias G."/>
            <person name="Anthouard V."/>
            <person name="Artiguenave F."/>
            <person name="Aury J.M."/>
            <person name="Badger J.H."/>
            <person name="Beszteri B."/>
            <person name="Billiau K."/>
            <person name="Bonnet E."/>
            <person name="Bothwell J.H."/>
            <person name="Bowler C."/>
            <person name="Boyen C."/>
            <person name="Brownlee C."/>
            <person name="Carrano C.J."/>
            <person name="Charrier B."/>
            <person name="Cho G.Y."/>
            <person name="Coelho S.M."/>
            <person name="Collen J."/>
            <person name="Corre E."/>
            <person name="Da Silva C."/>
            <person name="Delage L."/>
            <person name="Delaroque N."/>
            <person name="Dittami S.M."/>
            <person name="Doulbeau S."/>
            <person name="Elias M."/>
            <person name="Farnham G."/>
            <person name="Gachon C.M."/>
            <person name="Gschloessl B."/>
            <person name="Heesch S."/>
            <person name="Jabbari K."/>
            <person name="Jubin C."/>
            <person name="Kawai H."/>
            <person name="Kimura K."/>
            <person name="Kloareg B."/>
            <person name="Kupper F.C."/>
            <person name="Lang D."/>
            <person name="Le Bail A."/>
            <person name="Leblanc C."/>
            <person name="Lerouge P."/>
            <person name="Lohr M."/>
            <person name="Lopez P.J."/>
            <person name="Martens C."/>
            <person name="Maumus F."/>
            <person name="Michel G."/>
            <person name="Miranda-Saavedra D."/>
            <person name="Morales J."/>
            <person name="Moreau H."/>
            <person name="Motomura T."/>
            <person name="Nagasato C."/>
            <person name="Napoli C.A."/>
            <person name="Nelson D.R."/>
            <person name="Nyvall-Collen P."/>
            <person name="Peters A.F."/>
            <person name="Pommier C."/>
            <person name="Potin P."/>
            <person name="Poulain J."/>
            <person name="Quesneville H."/>
            <person name="Read B."/>
            <person name="Rensing S.A."/>
            <person name="Ritter A."/>
            <person name="Rousvoal S."/>
            <person name="Samanta M."/>
            <person name="Samson G."/>
            <person name="Schroeder D.C."/>
            <person name="Segurens B."/>
            <person name="Strittmatter M."/>
            <person name="Tonon T."/>
            <person name="Tregear J.W."/>
            <person name="Valentin K."/>
            <person name="von Dassow P."/>
            <person name="Yamagishi T."/>
            <person name="Van de Peer Y."/>
            <person name="Wincker P."/>
        </authorList>
    </citation>
    <scope>NUCLEOTIDE SEQUENCE [LARGE SCALE GENOMIC DNA]</scope>
    <source>
        <strain evidence="4">Ec32 / CCAP1310/4</strain>
    </source>
</reference>
<sequence>MVVKYWVIFLIASDAGLVTWTMRVAAEFFSKVRRRSPRCWRKTCSVSSRPPLSTRKSLSSFCSRQTEPQAKM</sequence>
<keyword evidence="2" id="KW-0812">Transmembrane</keyword>
<accession>D8LSP8</accession>
<evidence type="ECO:0000256" key="2">
    <source>
        <dbReference type="SAM" id="Phobius"/>
    </source>
</evidence>
<dbReference type="EMBL" id="FN648992">
    <property type="protein sequence ID" value="CBN75248.1"/>
    <property type="molecule type" value="Genomic_DNA"/>
</dbReference>
<organism evidence="3 4">
    <name type="scientific">Ectocarpus siliculosus</name>
    <name type="common">Brown alga</name>
    <name type="synonym">Conferva siliculosa</name>
    <dbReference type="NCBI Taxonomy" id="2880"/>
    <lineage>
        <taxon>Eukaryota</taxon>
        <taxon>Sar</taxon>
        <taxon>Stramenopiles</taxon>
        <taxon>Ochrophyta</taxon>
        <taxon>PX clade</taxon>
        <taxon>Phaeophyceae</taxon>
        <taxon>Ectocarpales</taxon>
        <taxon>Ectocarpaceae</taxon>
        <taxon>Ectocarpus</taxon>
    </lineage>
</organism>
<proteinExistence type="predicted"/>
<gene>
    <name evidence="3" type="ORF">Esi_0076_0036</name>
</gene>
<evidence type="ECO:0000313" key="4">
    <source>
        <dbReference type="Proteomes" id="UP000002630"/>
    </source>
</evidence>
<keyword evidence="2" id="KW-1133">Transmembrane helix</keyword>
<evidence type="ECO:0000256" key="1">
    <source>
        <dbReference type="SAM" id="MobiDB-lite"/>
    </source>
</evidence>
<feature type="transmembrane region" description="Helical" evidence="2">
    <location>
        <begin position="6"/>
        <end position="26"/>
    </location>
</feature>
<dbReference type="EMBL" id="FN649735">
    <property type="protein sequence ID" value="CBN75248.1"/>
    <property type="molecule type" value="Genomic_DNA"/>
</dbReference>
<dbReference type="AlphaFoldDB" id="D8LSP8"/>
<keyword evidence="2" id="KW-0472">Membrane</keyword>
<protein>
    <submittedName>
        <fullName evidence="3">Uncharacterized protein</fullName>
    </submittedName>
</protein>
<name>D8LSP8_ECTSI</name>